<dbReference type="Proteomes" id="UP000593567">
    <property type="component" value="Unassembled WGS sequence"/>
</dbReference>
<dbReference type="EMBL" id="VXIV02003314">
    <property type="protein sequence ID" value="KAF6018388.1"/>
    <property type="molecule type" value="Genomic_DNA"/>
</dbReference>
<name>A0A7J7IYU6_BUGNE</name>
<feature type="transmembrane region" description="Helical" evidence="2">
    <location>
        <begin position="6"/>
        <end position="28"/>
    </location>
</feature>
<keyword evidence="2" id="KW-0472">Membrane</keyword>
<feature type="compositionally biased region" description="Polar residues" evidence="1">
    <location>
        <begin position="73"/>
        <end position="94"/>
    </location>
</feature>
<evidence type="ECO:0000256" key="1">
    <source>
        <dbReference type="SAM" id="MobiDB-lite"/>
    </source>
</evidence>
<feature type="compositionally biased region" description="Low complexity" evidence="1">
    <location>
        <begin position="190"/>
        <end position="201"/>
    </location>
</feature>
<comment type="caution">
    <text evidence="3">The sequence shown here is derived from an EMBL/GenBank/DDBJ whole genome shotgun (WGS) entry which is preliminary data.</text>
</comment>
<sequence>MSLGVAGFIGVVIGGLVILILLIVCVICTCRRCGKKPGEAEHRPSIPSSTHGTVGAGQPQQQIIKDGITYQQVPQTSAGPTNPNIMQNPMNQYPQAGGLNRYPQNGGMNQYPQQPGYCVSLNQQQMPVVLSQVQRPGYLSQQPAMEMQLQAQPMMSCSGGPSAPSQTLPSGGAYMGGYNSPFHLARGPESHSYSSGYSSQQ</sequence>
<feature type="region of interest" description="Disordered" evidence="1">
    <location>
        <begin position="73"/>
        <end position="106"/>
    </location>
</feature>
<reference evidence="3" key="1">
    <citation type="submission" date="2020-06" db="EMBL/GenBank/DDBJ databases">
        <title>Draft genome of Bugula neritina, a colonial animal packing powerful symbionts and potential medicines.</title>
        <authorList>
            <person name="Rayko M."/>
        </authorList>
    </citation>
    <scope>NUCLEOTIDE SEQUENCE [LARGE SCALE GENOMIC DNA]</scope>
    <source>
        <strain evidence="3">Kwan_BN1</strain>
    </source>
</reference>
<feature type="region of interest" description="Disordered" evidence="1">
    <location>
        <begin position="155"/>
        <end position="201"/>
    </location>
</feature>
<gene>
    <name evidence="3" type="ORF">EB796_023324</name>
</gene>
<feature type="compositionally biased region" description="Polar residues" evidence="1">
    <location>
        <begin position="46"/>
        <end position="58"/>
    </location>
</feature>
<keyword evidence="2" id="KW-0812">Transmembrane</keyword>
<keyword evidence="2" id="KW-1133">Transmembrane helix</keyword>
<keyword evidence="4" id="KW-1185">Reference proteome</keyword>
<dbReference type="AlphaFoldDB" id="A0A7J7IYU6"/>
<accession>A0A7J7IYU6</accession>
<evidence type="ECO:0000313" key="4">
    <source>
        <dbReference type="Proteomes" id="UP000593567"/>
    </source>
</evidence>
<evidence type="ECO:0000256" key="2">
    <source>
        <dbReference type="SAM" id="Phobius"/>
    </source>
</evidence>
<proteinExistence type="predicted"/>
<protein>
    <submittedName>
        <fullName evidence="3">Uncharacterized protein</fullName>
    </submittedName>
</protein>
<feature type="region of interest" description="Disordered" evidence="1">
    <location>
        <begin position="37"/>
        <end position="58"/>
    </location>
</feature>
<evidence type="ECO:0000313" key="3">
    <source>
        <dbReference type="EMBL" id="KAF6018388.1"/>
    </source>
</evidence>
<organism evidence="3 4">
    <name type="scientific">Bugula neritina</name>
    <name type="common">Brown bryozoan</name>
    <name type="synonym">Sertularia neritina</name>
    <dbReference type="NCBI Taxonomy" id="10212"/>
    <lineage>
        <taxon>Eukaryota</taxon>
        <taxon>Metazoa</taxon>
        <taxon>Spiralia</taxon>
        <taxon>Lophotrochozoa</taxon>
        <taxon>Bryozoa</taxon>
        <taxon>Gymnolaemata</taxon>
        <taxon>Cheilostomatida</taxon>
        <taxon>Flustrina</taxon>
        <taxon>Buguloidea</taxon>
        <taxon>Bugulidae</taxon>
        <taxon>Bugula</taxon>
    </lineage>
</organism>